<evidence type="ECO:0000313" key="3">
    <source>
        <dbReference type="Proteomes" id="UP001245285"/>
    </source>
</evidence>
<protein>
    <recommendedName>
        <fullName evidence="4">Lipocalin-like domain-containing protein</fullName>
    </recommendedName>
</protein>
<dbReference type="RefSeq" id="WP_311496519.1">
    <property type="nucleotide sequence ID" value="NZ_JAVRHO010000045.1"/>
</dbReference>
<name>A0ABU3CPZ5_9FLAO</name>
<comment type="caution">
    <text evidence="2">The sequence shown here is derived from an EMBL/GenBank/DDBJ whole genome shotgun (WGS) entry which is preliminary data.</text>
</comment>
<feature type="chain" id="PRO_5045882535" description="Lipocalin-like domain-containing protein" evidence="1">
    <location>
        <begin position="20"/>
        <end position="132"/>
    </location>
</feature>
<evidence type="ECO:0008006" key="4">
    <source>
        <dbReference type="Google" id="ProtNLM"/>
    </source>
</evidence>
<proteinExistence type="predicted"/>
<evidence type="ECO:0000313" key="2">
    <source>
        <dbReference type="EMBL" id="MDT0648429.1"/>
    </source>
</evidence>
<reference evidence="2 3" key="1">
    <citation type="submission" date="2023-09" db="EMBL/GenBank/DDBJ databases">
        <authorList>
            <person name="Rey-Velasco X."/>
        </authorList>
    </citation>
    <scope>NUCLEOTIDE SEQUENCE [LARGE SCALE GENOMIC DNA]</scope>
    <source>
        <strain evidence="2 3">F260</strain>
    </source>
</reference>
<keyword evidence="1" id="KW-0732">Signal</keyword>
<gene>
    <name evidence="2" type="ORF">RM545_17185</name>
</gene>
<feature type="signal peptide" evidence="1">
    <location>
        <begin position="1"/>
        <end position="19"/>
    </location>
</feature>
<evidence type="ECO:0000256" key="1">
    <source>
        <dbReference type="SAM" id="SignalP"/>
    </source>
</evidence>
<dbReference type="Proteomes" id="UP001245285">
    <property type="component" value="Unassembled WGS sequence"/>
</dbReference>
<dbReference type="EMBL" id="JAVRHO010000045">
    <property type="protein sequence ID" value="MDT0648429.1"/>
    <property type="molecule type" value="Genomic_DNA"/>
</dbReference>
<organism evidence="2 3">
    <name type="scientific">Autumnicola lenta</name>
    <dbReference type="NCBI Taxonomy" id="3075593"/>
    <lineage>
        <taxon>Bacteria</taxon>
        <taxon>Pseudomonadati</taxon>
        <taxon>Bacteroidota</taxon>
        <taxon>Flavobacteriia</taxon>
        <taxon>Flavobacteriales</taxon>
        <taxon>Flavobacteriaceae</taxon>
        <taxon>Autumnicola</taxon>
    </lineage>
</organism>
<accession>A0ABU3CPZ5</accession>
<keyword evidence="3" id="KW-1185">Reference proteome</keyword>
<sequence>MKTILFFLILILGINQANAQTNSEKILIGKWILVEEADSFPSDIEPLEETDSDSDSDSNSMADLNTYLTFNNDGSILVNQMGNEYKATYRLNDSTLTLGNRIYSIIKLEKEELIYKEKDDFFNTHYRYKKLK</sequence>